<comment type="function">
    <text evidence="1">May bind long-chain fatty acids, such as palmitate, and may play a role in lipid transport or fatty acid metabolism.</text>
</comment>
<evidence type="ECO:0000313" key="3">
    <source>
        <dbReference type="EMBL" id="MDZ5758775.1"/>
    </source>
</evidence>
<dbReference type="SUPFAM" id="SSF82549">
    <property type="entry name" value="DAK1/DegV-like"/>
    <property type="match status" value="1"/>
</dbReference>
<dbReference type="InterPro" id="IPR043168">
    <property type="entry name" value="DegV_C"/>
</dbReference>
<evidence type="ECO:0000256" key="1">
    <source>
        <dbReference type="ARBA" id="ARBA00003238"/>
    </source>
</evidence>
<reference evidence="3" key="1">
    <citation type="submission" date="2023-08" db="EMBL/GenBank/DDBJ databases">
        <title>Genomic characterization of piscicolin 126 produced by Carnobacterium maltaromaticum CM22 strain isolated from salmon (Salmo salar).</title>
        <authorList>
            <person name="Gonzalez-Gragera E."/>
            <person name="Garcia-Lopez J.D."/>
            <person name="Teso-Perez C."/>
            <person name="Gimenez-Hernandez I."/>
            <person name="Peralta-Sanchez J.M."/>
            <person name="Valdivia E."/>
            <person name="Montalban-Lopez M."/>
            <person name="Martin-Platero A.M."/>
            <person name="Banos A."/>
            <person name="Martinez-Bueno M."/>
        </authorList>
    </citation>
    <scope>NUCLEOTIDE SEQUENCE</scope>
    <source>
        <strain evidence="3">CM22</strain>
    </source>
</reference>
<comment type="caution">
    <text evidence="3">The sequence shown here is derived from an EMBL/GenBank/DDBJ whole genome shotgun (WGS) entry which is preliminary data.</text>
</comment>
<evidence type="ECO:0000313" key="4">
    <source>
        <dbReference type="Proteomes" id="UP001290462"/>
    </source>
</evidence>
<organism evidence="3 4">
    <name type="scientific">Carnobacterium maltaromaticum</name>
    <name type="common">Carnobacterium piscicola</name>
    <dbReference type="NCBI Taxonomy" id="2751"/>
    <lineage>
        <taxon>Bacteria</taxon>
        <taxon>Bacillati</taxon>
        <taxon>Bacillota</taxon>
        <taxon>Bacilli</taxon>
        <taxon>Lactobacillales</taxon>
        <taxon>Carnobacteriaceae</taxon>
        <taxon>Carnobacterium</taxon>
    </lineage>
</organism>
<dbReference type="GO" id="GO:0008289">
    <property type="term" value="F:lipid binding"/>
    <property type="evidence" value="ECO:0007669"/>
    <property type="project" value="UniProtKB-KW"/>
</dbReference>
<protein>
    <submittedName>
        <fullName evidence="3">DegV family protein</fullName>
    </submittedName>
</protein>
<dbReference type="Pfam" id="PF02645">
    <property type="entry name" value="DegV"/>
    <property type="match status" value="1"/>
</dbReference>
<dbReference type="InterPro" id="IPR050270">
    <property type="entry name" value="DegV_domain_contain"/>
</dbReference>
<dbReference type="Gene3D" id="3.30.1180.10">
    <property type="match status" value="1"/>
</dbReference>
<sequence length="288" mass="32175">MKIAVVTDSTAYLTHDQYQKNNIFMLPLSVIIGEDVFREEVDITSAEFYEKVRGMESLPTSSQPTTGEIVSLLERLSKEYDAVISIHLSSKISGTYQNVSVAASMVESIKVYPYDSGISCMAQGYFALEAARMAKHGATPEEILGTFDEMQTTLRAYFMVDDLNHLVRGGRLSNGAAILGSMLKIKPILHFSDKEIVVFEKIRSSKKALKRIEGMLEEDTHKNYPIVATIIHANAEEEALKWKKQMEKKMPEVRFELSYFGPVIGTHLGEGSLGMAWVEDRAKSHPTA</sequence>
<keyword evidence="2" id="KW-0446">Lipid-binding</keyword>
<gene>
    <name evidence="3" type="ORF">RAK27_08935</name>
</gene>
<dbReference type="PROSITE" id="PS51482">
    <property type="entry name" value="DEGV"/>
    <property type="match status" value="1"/>
</dbReference>
<dbReference type="PANTHER" id="PTHR33434">
    <property type="entry name" value="DEGV DOMAIN-CONTAINING PROTEIN DR_1986-RELATED"/>
    <property type="match status" value="1"/>
</dbReference>
<dbReference type="InterPro" id="IPR003797">
    <property type="entry name" value="DegV"/>
</dbReference>
<evidence type="ECO:0000256" key="2">
    <source>
        <dbReference type="ARBA" id="ARBA00023121"/>
    </source>
</evidence>
<dbReference type="PANTHER" id="PTHR33434:SF2">
    <property type="entry name" value="FATTY ACID-BINDING PROTEIN TM_1468"/>
    <property type="match status" value="1"/>
</dbReference>
<proteinExistence type="predicted"/>
<dbReference type="Proteomes" id="UP001290462">
    <property type="component" value="Unassembled WGS sequence"/>
</dbReference>
<dbReference type="RefSeq" id="WP_010051553.1">
    <property type="nucleotide sequence ID" value="NZ_BJOJ01000039.1"/>
</dbReference>
<accession>A0AAW9JYS1</accession>
<dbReference type="GeneID" id="83605222"/>
<dbReference type="EMBL" id="JAVBVO010000003">
    <property type="protein sequence ID" value="MDZ5758775.1"/>
    <property type="molecule type" value="Genomic_DNA"/>
</dbReference>
<dbReference type="Gene3D" id="3.40.50.10170">
    <property type="match status" value="1"/>
</dbReference>
<dbReference type="NCBIfam" id="TIGR00762">
    <property type="entry name" value="DegV"/>
    <property type="match status" value="1"/>
</dbReference>
<dbReference type="AlphaFoldDB" id="A0AAW9JYS1"/>
<name>A0AAW9JYS1_CARML</name>